<proteinExistence type="predicted"/>
<accession>A0A3B0Y701</accession>
<evidence type="ECO:0008006" key="3">
    <source>
        <dbReference type="Google" id="ProtNLM"/>
    </source>
</evidence>
<organism evidence="2">
    <name type="scientific">hydrothermal vent metagenome</name>
    <dbReference type="NCBI Taxonomy" id="652676"/>
    <lineage>
        <taxon>unclassified sequences</taxon>
        <taxon>metagenomes</taxon>
        <taxon>ecological metagenomes</taxon>
    </lineage>
</organism>
<gene>
    <name evidence="2" type="ORF">MNBD_GAMMA15-510</name>
</gene>
<dbReference type="Gene3D" id="2.20.130.30">
    <property type="entry name" value="Protein of unknown function DUF2782"/>
    <property type="match status" value="1"/>
</dbReference>
<feature type="region of interest" description="Disordered" evidence="1">
    <location>
        <begin position="24"/>
        <end position="47"/>
    </location>
</feature>
<reference evidence="2" key="1">
    <citation type="submission" date="2018-06" db="EMBL/GenBank/DDBJ databases">
        <authorList>
            <person name="Zhirakovskaya E."/>
        </authorList>
    </citation>
    <scope>NUCLEOTIDE SEQUENCE</scope>
</reference>
<evidence type="ECO:0000313" key="2">
    <source>
        <dbReference type="EMBL" id="VAW75391.1"/>
    </source>
</evidence>
<dbReference type="Pfam" id="PF11191">
    <property type="entry name" value="DUF2782"/>
    <property type="match status" value="1"/>
</dbReference>
<sequence>MPSSVRFLFPAALLLASHAFAADEPAVPDTAPPPPPSASDQEQIEPEVNIIQRDGKTIEEYRVNGKLYMIKVTPKGAPPYYLVDTDGDGSLDNRQSVLDEDLLIPSWVLFRW</sequence>
<dbReference type="AlphaFoldDB" id="A0A3B0Y701"/>
<dbReference type="InterPro" id="IPR021357">
    <property type="entry name" value="DUF2782"/>
</dbReference>
<dbReference type="EMBL" id="UOFN01000047">
    <property type="protein sequence ID" value="VAW75391.1"/>
    <property type="molecule type" value="Genomic_DNA"/>
</dbReference>
<protein>
    <recommendedName>
        <fullName evidence="3">DUF2782 domain-containing protein</fullName>
    </recommendedName>
</protein>
<evidence type="ECO:0000256" key="1">
    <source>
        <dbReference type="SAM" id="MobiDB-lite"/>
    </source>
</evidence>
<name>A0A3B0Y701_9ZZZZ</name>